<comment type="caution">
    <text evidence="2">The sequence shown here is derived from an EMBL/GenBank/DDBJ whole genome shotgun (WGS) entry which is preliminary data.</text>
</comment>
<organism evidence="2 3">
    <name type="scientific">Actinomadura craniellae</name>
    <dbReference type="NCBI Taxonomy" id="2231787"/>
    <lineage>
        <taxon>Bacteria</taxon>
        <taxon>Bacillati</taxon>
        <taxon>Actinomycetota</taxon>
        <taxon>Actinomycetes</taxon>
        <taxon>Streptosporangiales</taxon>
        <taxon>Thermomonosporaceae</taxon>
        <taxon>Actinomadura</taxon>
    </lineage>
</organism>
<dbReference type="AlphaFoldDB" id="A0A365GY81"/>
<proteinExistence type="predicted"/>
<dbReference type="Proteomes" id="UP000251891">
    <property type="component" value="Unassembled WGS sequence"/>
</dbReference>
<evidence type="ECO:0000313" key="3">
    <source>
        <dbReference type="Proteomes" id="UP000251891"/>
    </source>
</evidence>
<dbReference type="SUPFAM" id="SSF47413">
    <property type="entry name" value="lambda repressor-like DNA-binding domains"/>
    <property type="match status" value="1"/>
</dbReference>
<reference evidence="2 3" key="1">
    <citation type="submission" date="2018-06" db="EMBL/GenBank/DDBJ databases">
        <title>Actinomadura craniellae sp. nov. isolated from marine sponge Craniella sp.</title>
        <authorList>
            <person name="Li L."/>
            <person name="Xu Q.H."/>
            <person name="Lin H.W."/>
            <person name="Lu Y.H."/>
        </authorList>
    </citation>
    <scope>NUCLEOTIDE SEQUENCE [LARGE SCALE GENOMIC DNA]</scope>
    <source>
        <strain evidence="2 3">LHW63021</strain>
    </source>
</reference>
<dbReference type="Pfam" id="PF19054">
    <property type="entry name" value="DUF5753"/>
    <property type="match status" value="1"/>
</dbReference>
<dbReference type="GO" id="GO:0003677">
    <property type="term" value="F:DNA binding"/>
    <property type="evidence" value="ECO:0007669"/>
    <property type="project" value="InterPro"/>
</dbReference>
<dbReference type="InterPro" id="IPR001387">
    <property type="entry name" value="Cro/C1-type_HTH"/>
</dbReference>
<accession>A0A365GY81</accession>
<dbReference type="Gene3D" id="1.10.260.40">
    <property type="entry name" value="lambda repressor-like DNA-binding domains"/>
    <property type="match status" value="1"/>
</dbReference>
<dbReference type="InterPro" id="IPR043917">
    <property type="entry name" value="DUF5753"/>
</dbReference>
<gene>
    <name evidence="2" type="ORF">DPM19_27775</name>
</gene>
<name>A0A365GY81_9ACTN</name>
<dbReference type="PROSITE" id="PS50943">
    <property type="entry name" value="HTH_CROC1"/>
    <property type="match status" value="1"/>
</dbReference>
<dbReference type="CDD" id="cd00093">
    <property type="entry name" value="HTH_XRE"/>
    <property type="match status" value="1"/>
</dbReference>
<sequence length="287" mass="32278">MFSPYVRRLRLAAALRKMREDRNLTADEVAKAVFQSRGKLSKLETAQTRPEAFEIMDMLERLNVTGKEHDNIIHLARTAARKGWWDQFANVMGARQRLYADLESGASTIRDYNQTGLPAPLQTPEFIAAMVELDECQGPLDYLPDRMAEARTARQRHLLGTDGPSYEGVLDECVIHRLAVPPEVMAAQLRKLITVVMESERITFQVLPHDTRIGGGFLPKASFSIYSYPESEDPSVAVVDTVTTDIILTKRNEVARYTGIHSRLQDASLSPDDSLAFLDRMANRLTT</sequence>
<dbReference type="EMBL" id="QLYX01000016">
    <property type="protein sequence ID" value="RAY11787.1"/>
    <property type="molecule type" value="Genomic_DNA"/>
</dbReference>
<feature type="domain" description="HTH cro/C1-type" evidence="1">
    <location>
        <begin position="15"/>
        <end position="69"/>
    </location>
</feature>
<dbReference type="RefSeq" id="WP_111871019.1">
    <property type="nucleotide sequence ID" value="NZ_QLYX01000016.1"/>
</dbReference>
<dbReference type="OrthoDB" id="5177725at2"/>
<dbReference type="Pfam" id="PF13560">
    <property type="entry name" value="HTH_31"/>
    <property type="match status" value="1"/>
</dbReference>
<dbReference type="InterPro" id="IPR010982">
    <property type="entry name" value="Lambda_DNA-bd_dom_sf"/>
</dbReference>
<evidence type="ECO:0000259" key="1">
    <source>
        <dbReference type="PROSITE" id="PS50943"/>
    </source>
</evidence>
<keyword evidence="3" id="KW-1185">Reference proteome</keyword>
<dbReference type="SMART" id="SM00530">
    <property type="entry name" value="HTH_XRE"/>
    <property type="match status" value="1"/>
</dbReference>
<evidence type="ECO:0000313" key="2">
    <source>
        <dbReference type="EMBL" id="RAY11787.1"/>
    </source>
</evidence>
<protein>
    <submittedName>
        <fullName evidence="2">XRE family transcriptional regulator</fullName>
    </submittedName>
</protein>